<evidence type="ECO:0008006" key="4">
    <source>
        <dbReference type="Google" id="ProtNLM"/>
    </source>
</evidence>
<gene>
    <name evidence="2" type="ORF">GCM10022263_02360</name>
</gene>
<feature type="compositionally biased region" description="Basic and acidic residues" evidence="1">
    <location>
        <begin position="89"/>
        <end position="106"/>
    </location>
</feature>
<name>A0ABP6UQK4_9ACTN</name>
<proteinExistence type="predicted"/>
<feature type="region of interest" description="Disordered" evidence="1">
    <location>
        <begin position="86"/>
        <end position="111"/>
    </location>
</feature>
<dbReference type="InterPro" id="IPR024747">
    <property type="entry name" value="Pyridox_Oxase-rel"/>
</dbReference>
<evidence type="ECO:0000256" key="1">
    <source>
        <dbReference type="SAM" id="MobiDB-lite"/>
    </source>
</evidence>
<keyword evidence="3" id="KW-1185">Reference proteome</keyword>
<reference evidence="3" key="1">
    <citation type="journal article" date="2019" name="Int. J. Syst. Evol. Microbiol.">
        <title>The Global Catalogue of Microorganisms (GCM) 10K type strain sequencing project: providing services to taxonomists for standard genome sequencing and annotation.</title>
        <authorList>
            <consortium name="The Broad Institute Genomics Platform"/>
            <consortium name="The Broad Institute Genome Sequencing Center for Infectious Disease"/>
            <person name="Wu L."/>
            <person name="Ma J."/>
        </authorList>
    </citation>
    <scope>NUCLEOTIDE SEQUENCE [LARGE SCALE GENOMIC DNA]</scope>
    <source>
        <strain evidence="3">JCM 17460</strain>
    </source>
</reference>
<dbReference type="RefSeq" id="WP_218235076.1">
    <property type="nucleotide sequence ID" value="NZ_BAABBB010000003.1"/>
</dbReference>
<dbReference type="Proteomes" id="UP001500301">
    <property type="component" value="Unassembled WGS sequence"/>
</dbReference>
<sequence length="150" mass="17011">MSTVKHLEEIEVDDCERLLRSGVFGRLVLVADGRAEIVPVNYTTHGDAVWVRTSPGSLLDRHADGVPLLLEVDHVDHERAHGWSVVARGRGERVPDGERTPEERRTPGPPRWVRREDEVWIQLRWEELTGRRTGSGWDLTDGLPVSRVGR</sequence>
<evidence type="ECO:0000313" key="2">
    <source>
        <dbReference type="EMBL" id="GAA3518165.1"/>
    </source>
</evidence>
<dbReference type="Pfam" id="PF12900">
    <property type="entry name" value="Pyridox_ox_2"/>
    <property type="match status" value="1"/>
</dbReference>
<organism evidence="2 3">
    <name type="scientific">Nocardioides daeguensis</name>
    <dbReference type="NCBI Taxonomy" id="908359"/>
    <lineage>
        <taxon>Bacteria</taxon>
        <taxon>Bacillati</taxon>
        <taxon>Actinomycetota</taxon>
        <taxon>Actinomycetes</taxon>
        <taxon>Propionibacteriales</taxon>
        <taxon>Nocardioidaceae</taxon>
        <taxon>Nocardioides</taxon>
    </lineage>
</organism>
<comment type="caution">
    <text evidence="2">The sequence shown here is derived from an EMBL/GenBank/DDBJ whole genome shotgun (WGS) entry which is preliminary data.</text>
</comment>
<evidence type="ECO:0000313" key="3">
    <source>
        <dbReference type="Proteomes" id="UP001500301"/>
    </source>
</evidence>
<dbReference type="EMBL" id="BAABBB010000003">
    <property type="protein sequence ID" value="GAA3518165.1"/>
    <property type="molecule type" value="Genomic_DNA"/>
</dbReference>
<accession>A0ABP6UQK4</accession>
<protein>
    <recommendedName>
        <fullName evidence="4">Pyridoxamine 5'-phosphate oxidase family protein</fullName>
    </recommendedName>
</protein>